<dbReference type="Gene3D" id="3.40.630.30">
    <property type="match status" value="1"/>
</dbReference>
<reference evidence="2 3" key="1">
    <citation type="submission" date="2023-08" db="EMBL/GenBank/DDBJ databases">
        <title>genomic of DY56.</title>
        <authorList>
            <person name="Wang Y."/>
        </authorList>
    </citation>
    <scope>NUCLEOTIDE SEQUENCE [LARGE SCALE GENOMIC DNA]</scope>
    <source>
        <strain evidence="2 3">DY56-A-20</strain>
    </source>
</reference>
<organism evidence="2 3">
    <name type="scientific">Qipengyuania benthica</name>
    <dbReference type="NCBI Taxonomy" id="3067651"/>
    <lineage>
        <taxon>Bacteria</taxon>
        <taxon>Pseudomonadati</taxon>
        <taxon>Pseudomonadota</taxon>
        <taxon>Alphaproteobacteria</taxon>
        <taxon>Sphingomonadales</taxon>
        <taxon>Erythrobacteraceae</taxon>
        <taxon>Qipengyuania</taxon>
    </lineage>
</organism>
<dbReference type="PROSITE" id="PS51186">
    <property type="entry name" value="GNAT"/>
    <property type="match status" value="1"/>
</dbReference>
<dbReference type="GO" id="GO:0016746">
    <property type="term" value="F:acyltransferase activity"/>
    <property type="evidence" value="ECO:0007669"/>
    <property type="project" value="UniProtKB-KW"/>
</dbReference>
<dbReference type="EC" id="2.3.1.-" evidence="2"/>
<dbReference type="SUPFAM" id="SSF55729">
    <property type="entry name" value="Acyl-CoA N-acyltransferases (Nat)"/>
    <property type="match status" value="1"/>
</dbReference>
<feature type="domain" description="N-acetyltransferase" evidence="1">
    <location>
        <begin position="177"/>
        <end position="308"/>
    </location>
</feature>
<keyword evidence="3" id="KW-1185">Reference proteome</keyword>
<dbReference type="InterPro" id="IPR016181">
    <property type="entry name" value="Acyl_CoA_acyltransferase"/>
</dbReference>
<evidence type="ECO:0000259" key="1">
    <source>
        <dbReference type="PROSITE" id="PS51186"/>
    </source>
</evidence>
<proteinExistence type="predicted"/>
<dbReference type="InterPro" id="IPR000182">
    <property type="entry name" value="GNAT_dom"/>
</dbReference>
<comment type="caution">
    <text evidence="2">The sequence shown here is derived from an EMBL/GenBank/DDBJ whole genome shotgun (WGS) entry which is preliminary data.</text>
</comment>
<sequence>MMARTGGVTVSYHDSVSKLQAFDHRARSPFDRSDWYGLLARFGTQPLVAMAEQGRDAAALPLTRTASGLASLNHWFAFAWRPLAAPGPEGDALLLAIARDLRRQAPSVTMDYLPEEHGTAERLRAAFRKAGWLTRMEPRDVNHVLDVGQRDFATYWAQRPGPMRTTLRRKAKKVEVEILVEFDSSAWQAYVEIYNRSWKTGEKDADLLEAFARREGALGHLRMGVARHEGVPVAAQFWTVERGTAFIHKLAYDEEFKRLSAGTTLSAALFEHVIDIDAVATVDFGTGQDGYKRDWMDTERLRYTLTCIDPLQPAAWRLLARKLADRLASRLRRG</sequence>
<accession>A0ABT9H875</accession>
<name>A0ABT9H875_9SPHN</name>
<keyword evidence="2" id="KW-0012">Acyltransferase</keyword>
<keyword evidence="2" id="KW-0808">Transferase</keyword>
<evidence type="ECO:0000313" key="3">
    <source>
        <dbReference type="Proteomes" id="UP001235664"/>
    </source>
</evidence>
<gene>
    <name evidence="2" type="ORF">Q9K01_07785</name>
</gene>
<dbReference type="Pfam" id="PF13480">
    <property type="entry name" value="Acetyltransf_6"/>
    <property type="match status" value="1"/>
</dbReference>
<dbReference type="EMBL" id="JAVAIL010000002">
    <property type="protein sequence ID" value="MDP4539517.1"/>
    <property type="molecule type" value="Genomic_DNA"/>
</dbReference>
<evidence type="ECO:0000313" key="2">
    <source>
        <dbReference type="EMBL" id="MDP4539517.1"/>
    </source>
</evidence>
<protein>
    <submittedName>
        <fullName evidence="2">GNAT family N-acetyltransferase</fullName>
        <ecNumber evidence="2">2.3.1.-</ecNumber>
    </submittedName>
</protein>
<dbReference type="InterPro" id="IPR038740">
    <property type="entry name" value="BioF2-like_GNAT_dom"/>
</dbReference>
<dbReference type="Proteomes" id="UP001235664">
    <property type="component" value="Unassembled WGS sequence"/>
</dbReference>